<proteinExistence type="predicted"/>
<reference evidence="2" key="1">
    <citation type="journal article" date="2023" name="Science">
        <title>Genome structures resolve the early diversification of teleost fishes.</title>
        <authorList>
            <person name="Parey E."/>
            <person name="Louis A."/>
            <person name="Montfort J."/>
            <person name="Bouchez O."/>
            <person name="Roques C."/>
            <person name="Iampietro C."/>
            <person name="Lluch J."/>
            <person name="Castinel A."/>
            <person name="Donnadieu C."/>
            <person name="Desvignes T."/>
            <person name="Floi Bucao C."/>
            <person name="Jouanno E."/>
            <person name="Wen M."/>
            <person name="Mejri S."/>
            <person name="Dirks R."/>
            <person name="Jansen H."/>
            <person name="Henkel C."/>
            <person name="Chen W.J."/>
            <person name="Zahm M."/>
            <person name="Cabau C."/>
            <person name="Klopp C."/>
            <person name="Thompson A.W."/>
            <person name="Robinson-Rechavi M."/>
            <person name="Braasch I."/>
            <person name="Lecointre G."/>
            <person name="Bobe J."/>
            <person name="Postlethwait J.H."/>
            <person name="Berthelot C."/>
            <person name="Roest Crollius H."/>
            <person name="Guiguen Y."/>
        </authorList>
    </citation>
    <scope>NUCLEOTIDE SEQUENCE</scope>
    <source>
        <strain evidence="2">WJC10195</strain>
    </source>
</reference>
<keyword evidence="3" id="KW-1185">Reference proteome</keyword>
<feature type="region of interest" description="Disordered" evidence="1">
    <location>
        <begin position="29"/>
        <end position="59"/>
    </location>
</feature>
<accession>A0A9Q1J2H2</accession>
<gene>
    <name evidence="2" type="ORF">SKAU_G00120610</name>
</gene>
<evidence type="ECO:0000313" key="3">
    <source>
        <dbReference type="Proteomes" id="UP001152622"/>
    </source>
</evidence>
<dbReference type="Proteomes" id="UP001152622">
    <property type="component" value="Chromosome 4"/>
</dbReference>
<protein>
    <submittedName>
        <fullName evidence="2">Uncharacterized protein</fullName>
    </submittedName>
</protein>
<comment type="caution">
    <text evidence="2">The sequence shown here is derived from an EMBL/GenBank/DDBJ whole genome shotgun (WGS) entry which is preliminary data.</text>
</comment>
<sequence>MYQQWASFLVLKEEPQALLALRRYPRRTPANPAISPPPGLAGCHNEHRTATDPSSPHPKAVNEKEVMEVGEVAPVTVLGCARTPCGLCWVDALLLRKLVSLYAMEK</sequence>
<name>A0A9Q1J2H2_SYNKA</name>
<dbReference type="EMBL" id="JAINUF010000004">
    <property type="protein sequence ID" value="KAJ8363230.1"/>
    <property type="molecule type" value="Genomic_DNA"/>
</dbReference>
<evidence type="ECO:0000256" key="1">
    <source>
        <dbReference type="SAM" id="MobiDB-lite"/>
    </source>
</evidence>
<dbReference type="AlphaFoldDB" id="A0A9Q1J2H2"/>
<organism evidence="2 3">
    <name type="scientific">Synaphobranchus kaupii</name>
    <name type="common">Kaup's arrowtooth eel</name>
    <dbReference type="NCBI Taxonomy" id="118154"/>
    <lineage>
        <taxon>Eukaryota</taxon>
        <taxon>Metazoa</taxon>
        <taxon>Chordata</taxon>
        <taxon>Craniata</taxon>
        <taxon>Vertebrata</taxon>
        <taxon>Euteleostomi</taxon>
        <taxon>Actinopterygii</taxon>
        <taxon>Neopterygii</taxon>
        <taxon>Teleostei</taxon>
        <taxon>Anguilliformes</taxon>
        <taxon>Synaphobranchidae</taxon>
        <taxon>Synaphobranchus</taxon>
    </lineage>
</organism>
<evidence type="ECO:0000313" key="2">
    <source>
        <dbReference type="EMBL" id="KAJ8363230.1"/>
    </source>
</evidence>